<dbReference type="RefSeq" id="WP_386099032.1">
    <property type="nucleotide sequence ID" value="NZ_JBHSAT010000004.1"/>
</dbReference>
<evidence type="ECO:0000313" key="3">
    <source>
        <dbReference type="Proteomes" id="UP001595812"/>
    </source>
</evidence>
<dbReference type="Proteomes" id="UP001595812">
    <property type="component" value="Unassembled WGS sequence"/>
</dbReference>
<keyword evidence="1" id="KW-0812">Transmembrane</keyword>
<dbReference type="EMBL" id="JBHSAT010000004">
    <property type="protein sequence ID" value="MFC3877199.1"/>
    <property type="molecule type" value="Genomic_DNA"/>
</dbReference>
<reference evidence="3" key="1">
    <citation type="journal article" date="2019" name="Int. J. Syst. Evol. Microbiol.">
        <title>The Global Catalogue of Microorganisms (GCM) 10K type strain sequencing project: providing services to taxonomists for standard genome sequencing and annotation.</title>
        <authorList>
            <consortium name="The Broad Institute Genomics Platform"/>
            <consortium name="The Broad Institute Genome Sequencing Center for Infectious Disease"/>
            <person name="Wu L."/>
            <person name="Ma J."/>
        </authorList>
    </citation>
    <scope>NUCLEOTIDE SEQUENCE [LARGE SCALE GENOMIC DNA]</scope>
    <source>
        <strain evidence="3">CECT 8979</strain>
    </source>
</reference>
<evidence type="ECO:0000313" key="2">
    <source>
        <dbReference type="EMBL" id="MFC3877199.1"/>
    </source>
</evidence>
<keyword evidence="3" id="KW-1185">Reference proteome</keyword>
<proteinExistence type="predicted"/>
<feature type="transmembrane region" description="Helical" evidence="1">
    <location>
        <begin position="21"/>
        <end position="42"/>
    </location>
</feature>
<sequence>MIKFFRQIRLKSMENKKTSRYLKYAIGEIILVVIGILIALQINNWNQNSQVKRTNQLFLKKMLIDLENIESRLNSIVYTYDTDNDFNYQSLTKAINACDTILKLTQSGLKEEHLEYLAQLRPIQGNTLINIYDNTYKELLNTGRLYNLGSDELIKAIQNFYKFCERETRYQEFNIDDINRGAVKFEDGFNFLFMKYNQDPRNFLLTDYPFYFNPKSIEYKNFELGISVIKNCQNNNKGKMIQIVDEAKKLSHIINESLASYD</sequence>
<organism evidence="2 3">
    <name type="scientific">Winogradskyella maritima</name>
    <dbReference type="NCBI Taxonomy" id="1517766"/>
    <lineage>
        <taxon>Bacteria</taxon>
        <taxon>Pseudomonadati</taxon>
        <taxon>Bacteroidota</taxon>
        <taxon>Flavobacteriia</taxon>
        <taxon>Flavobacteriales</taxon>
        <taxon>Flavobacteriaceae</taxon>
        <taxon>Winogradskyella</taxon>
    </lineage>
</organism>
<protein>
    <recommendedName>
        <fullName evidence="4">PilJ/NarX-like methyl-accepting chemotaxis transducer</fullName>
    </recommendedName>
</protein>
<gene>
    <name evidence="2" type="ORF">ACFOSX_08150</name>
</gene>
<evidence type="ECO:0000256" key="1">
    <source>
        <dbReference type="SAM" id="Phobius"/>
    </source>
</evidence>
<keyword evidence="1" id="KW-1133">Transmembrane helix</keyword>
<evidence type="ECO:0008006" key="4">
    <source>
        <dbReference type="Google" id="ProtNLM"/>
    </source>
</evidence>
<name>A0ABV8AKR0_9FLAO</name>
<accession>A0ABV8AKR0</accession>
<comment type="caution">
    <text evidence="2">The sequence shown here is derived from an EMBL/GenBank/DDBJ whole genome shotgun (WGS) entry which is preliminary data.</text>
</comment>
<keyword evidence="1" id="KW-0472">Membrane</keyword>